<dbReference type="InterPro" id="IPR050300">
    <property type="entry name" value="GDXG_lipolytic_enzyme"/>
</dbReference>
<accession>A0A327LVC5</accession>
<comment type="caution">
    <text evidence="4">The sequence shown here is derived from an EMBL/GenBank/DDBJ whole genome shotgun (WGS) entry which is preliminary data.</text>
</comment>
<dbReference type="EMBL" id="QLIX01000054">
    <property type="protein sequence ID" value="RAI54133.1"/>
    <property type="molecule type" value="Genomic_DNA"/>
</dbReference>
<reference evidence="5" key="1">
    <citation type="submission" date="2018-06" db="EMBL/GenBank/DDBJ databases">
        <authorList>
            <person name="Khan S.A."/>
        </authorList>
    </citation>
    <scope>NUCLEOTIDE SEQUENCE [LARGE SCALE GENOMIC DNA]</scope>
    <source>
        <strain evidence="5">DB-1506</strain>
    </source>
</reference>
<feature type="domain" description="Alpha/beta hydrolase fold-3" evidence="3">
    <location>
        <begin position="72"/>
        <end position="273"/>
    </location>
</feature>
<dbReference type="PANTHER" id="PTHR48081:SF30">
    <property type="entry name" value="ACETYL-HYDROLASE LIPR-RELATED"/>
    <property type="match status" value="1"/>
</dbReference>
<evidence type="ECO:0000259" key="3">
    <source>
        <dbReference type="Pfam" id="PF07859"/>
    </source>
</evidence>
<comment type="similarity">
    <text evidence="1">Belongs to the 'GDXG' lipolytic enzyme family.</text>
</comment>
<name>A0A327LVC5_9PROT</name>
<gene>
    <name evidence="4" type="ORF">DOO78_26305</name>
</gene>
<dbReference type="SUPFAM" id="SSF53474">
    <property type="entry name" value="alpha/beta-Hydrolases"/>
    <property type="match status" value="1"/>
</dbReference>
<dbReference type="OrthoDB" id="9806180at2"/>
<dbReference type="RefSeq" id="WP_111472848.1">
    <property type="nucleotide sequence ID" value="NZ_QLIX01000054.1"/>
</dbReference>
<protein>
    <submittedName>
        <fullName evidence="4">Alpha/beta hydrolase</fullName>
    </submittedName>
</protein>
<dbReference type="AlphaFoldDB" id="A0A327LVC5"/>
<evidence type="ECO:0000256" key="1">
    <source>
        <dbReference type="ARBA" id="ARBA00010515"/>
    </source>
</evidence>
<dbReference type="Pfam" id="PF07859">
    <property type="entry name" value="Abhydrolase_3"/>
    <property type="match status" value="1"/>
</dbReference>
<sequence length="299" mass="31460">MPKRQPDAEIEAIRAVLAARPRPAELAERRRRLDALGGSYPLPGDIRVEPTSAGGVPAEWTEAPGADASRVLLYLHGGGYVAGSLTSHRPMVAEAGRQAGLRTLALDYRLAPEHPFPAALEDAVAGYRHLLEQGFAPARIAIGGDSAGGGLAAALLVALRDQGLPLPGCAWLISPWVDLESSYPSMASKAAADPMVQKPYLLEIAPMYHGATSARAPLVSPIHADLHGLPPLLVQVGSAETLLDEDVAFAGRAGAAEVAVTLEVWPEMIHVWHLFHPQLAAGRRAIAAAGQFIRAQLAA</sequence>
<dbReference type="InterPro" id="IPR013094">
    <property type="entry name" value="AB_hydrolase_3"/>
</dbReference>
<keyword evidence="5" id="KW-1185">Reference proteome</keyword>
<proteinExistence type="inferred from homology"/>
<dbReference type="PROSITE" id="PS01173">
    <property type="entry name" value="LIPASE_GDXG_HIS"/>
    <property type="match status" value="1"/>
</dbReference>
<keyword evidence="2 4" id="KW-0378">Hydrolase</keyword>
<evidence type="ECO:0000256" key="2">
    <source>
        <dbReference type="ARBA" id="ARBA00022801"/>
    </source>
</evidence>
<evidence type="ECO:0000313" key="5">
    <source>
        <dbReference type="Proteomes" id="UP000249065"/>
    </source>
</evidence>
<dbReference type="Proteomes" id="UP000249065">
    <property type="component" value="Unassembled WGS sequence"/>
</dbReference>
<dbReference type="InterPro" id="IPR029058">
    <property type="entry name" value="AB_hydrolase_fold"/>
</dbReference>
<dbReference type="InterPro" id="IPR002168">
    <property type="entry name" value="Lipase_GDXG_HIS_AS"/>
</dbReference>
<dbReference type="PANTHER" id="PTHR48081">
    <property type="entry name" value="AB HYDROLASE SUPERFAMILY PROTEIN C4A8.06C"/>
    <property type="match status" value="1"/>
</dbReference>
<organism evidence="4 5">
    <name type="scientific">Roseicella frigidaeris</name>
    <dbReference type="NCBI Taxonomy" id="2230885"/>
    <lineage>
        <taxon>Bacteria</taxon>
        <taxon>Pseudomonadati</taxon>
        <taxon>Pseudomonadota</taxon>
        <taxon>Alphaproteobacteria</taxon>
        <taxon>Acetobacterales</taxon>
        <taxon>Roseomonadaceae</taxon>
        <taxon>Roseicella</taxon>
    </lineage>
</organism>
<dbReference type="GO" id="GO:0004806">
    <property type="term" value="F:triacylglycerol lipase activity"/>
    <property type="evidence" value="ECO:0007669"/>
    <property type="project" value="TreeGrafter"/>
</dbReference>
<evidence type="ECO:0000313" key="4">
    <source>
        <dbReference type="EMBL" id="RAI54133.1"/>
    </source>
</evidence>
<dbReference type="Gene3D" id="3.40.50.1820">
    <property type="entry name" value="alpha/beta hydrolase"/>
    <property type="match status" value="1"/>
</dbReference>